<dbReference type="AlphaFoldDB" id="A0A817PHH1"/>
<feature type="non-terminal residue" evidence="2">
    <location>
        <position position="897"/>
    </location>
</feature>
<feature type="compositionally biased region" description="Low complexity" evidence="1">
    <location>
        <begin position="683"/>
        <end position="697"/>
    </location>
</feature>
<accession>A0A817PHH1</accession>
<evidence type="ECO:0000313" key="2">
    <source>
        <dbReference type="EMBL" id="CAF3164734.1"/>
    </source>
</evidence>
<dbReference type="Proteomes" id="UP000663825">
    <property type="component" value="Unassembled WGS sequence"/>
</dbReference>
<dbReference type="EMBL" id="CAJNXB010001415">
    <property type="protein sequence ID" value="CAF3164734.1"/>
    <property type="molecule type" value="Genomic_DNA"/>
</dbReference>
<evidence type="ECO:0000256" key="1">
    <source>
        <dbReference type="SAM" id="MobiDB-lite"/>
    </source>
</evidence>
<feature type="region of interest" description="Disordered" evidence="1">
    <location>
        <begin position="753"/>
        <end position="773"/>
    </location>
</feature>
<evidence type="ECO:0000313" key="3">
    <source>
        <dbReference type="Proteomes" id="UP000663825"/>
    </source>
</evidence>
<proteinExistence type="predicted"/>
<sequence>LLPEKIAADQLKLEIPAAAASVLTDEVKAEAPLAAAESIAGQEIKVEAPAPAAESVPADEVKAAAPAVETVRAPKVVSQSLGSLLPEKTAADQLKLEIPAAAASVLTDEVKAEAPLAAAESIAGQEIKVEALAPAAESARTDELKAVAPAIESVPTNEAKAAAPAIETVPAPEVMTHSVASLLPEKIAADQLKLEIPAAAASVLTDEKIAADQLKLEIPAAAASVLTDEVKAEAPVAAAEWIAGQEIKVEAPAPAAESLPADEVKAVAPAIQSVPAPEVMAQSVASPLPEKTAAHELKPEIPAAAASVPADEIKSEVAAAEAQCKLAEEGRREMDVEVVYVVGPAVVAYEEERGDVALLDVVTSLKSVDHSETEIDCQKVDDNGSLVSDEDGFATPDTLPESGNELESVFAISNLSPSCGVVVETSGTFKSESLEQMVGSANADEVGIVSLGPLVVESEGPSEDIDMFEILQIVNVMAEVLGIPACVDSSRKGVSCGEPGLERIPEEMKENAPMVVVMQGKVAEADVLYGALSSDASKERVAETTLPSGSTVVPRIVITEVELFDCDEMTPLEQLNEVNEMLTSAIAQLETRIAMIDGNSASGDVAIISNDANVANNAEDSSHTNSISEAPNRESLPALGTLDDLRKAEGFKPICIGAVRVVEDSTVLANKMDSGDAADKNELTSTSSNESNTGNETVPAVSDDAKKPAGFIAKALVFFQRKSDAERESAEGDNQVVVDDLEEEKFTLIESVISNPAPPSGSEKEKKKNDNLTNAATSRKIHEKVAEHVASVDAGAAIENINPAVIESKIILQGLSSTIVDGKNIADSKPIVVSPVQSQIECSESVGNVEVTKQINDVKLESDFATGSNEISSKGAAMADNAQKSIDIKIEKIAEVK</sequence>
<name>A0A817PHH1_9BILA</name>
<gene>
    <name evidence="2" type="ORF">TIS948_LOCUS10481</name>
</gene>
<protein>
    <submittedName>
        <fullName evidence="2">Uncharacterized protein</fullName>
    </submittedName>
</protein>
<organism evidence="2 3">
    <name type="scientific">Rotaria socialis</name>
    <dbReference type="NCBI Taxonomy" id="392032"/>
    <lineage>
        <taxon>Eukaryota</taxon>
        <taxon>Metazoa</taxon>
        <taxon>Spiralia</taxon>
        <taxon>Gnathifera</taxon>
        <taxon>Rotifera</taxon>
        <taxon>Eurotatoria</taxon>
        <taxon>Bdelloidea</taxon>
        <taxon>Philodinida</taxon>
        <taxon>Philodinidae</taxon>
        <taxon>Rotaria</taxon>
    </lineage>
</organism>
<feature type="region of interest" description="Disordered" evidence="1">
    <location>
        <begin position="676"/>
        <end position="703"/>
    </location>
</feature>
<comment type="caution">
    <text evidence="2">The sequence shown here is derived from an EMBL/GenBank/DDBJ whole genome shotgun (WGS) entry which is preliminary data.</text>
</comment>
<reference evidence="2" key="1">
    <citation type="submission" date="2021-02" db="EMBL/GenBank/DDBJ databases">
        <authorList>
            <person name="Nowell W R."/>
        </authorList>
    </citation>
    <scope>NUCLEOTIDE SEQUENCE</scope>
</reference>